<evidence type="ECO:0000313" key="2">
    <source>
        <dbReference type="Proteomes" id="UP000182190"/>
    </source>
</evidence>
<evidence type="ECO:0000313" key="1">
    <source>
        <dbReference type="EMBL" id="VXD10996.1"/>
    </source>
</evidence>
<organism evidence="1 2">
    <name type="scientific">Planktothrix paucivesiculata PCC 9631</name>
    <dbReference type="NCBI Taxonomy" id="671071"/>
    <lineage>
        <taxon>Bacteria</taxon>
        <taxon>Bacillati</taxon>
        <taxon>Cyanobacteriota</taxon>
        <taxon>Cyanophyceae</taxon>
        <taxon>Oscillatoriophycideae</taxon>
        <taxon>Oscillatoriales</taxon>
        <taxon>Microcoleaceae</taxon>
        <taxon>Planktothrix</taxon>
    </lineage>
</organism>
<keyword evidence="2" id="KW-1185">Reference proteome</keyword>
<comment type="caution">
    <text evidence="1">The sequence shown here is derived from an EMBL/GenBank/DDBJ whole genome shotgun (WGS) entry which is preliminary data.</text>
</comment>
<dbReference type="EMBL" id="CZCS02000005">
    <property type="protein sequence ID" value="VXD10996.1"/>
    <property type="molecule type" value="Genomic_DNA"/>
</dbReference>
<name>A0A7Z9BHI6_9CYAN</name>
<accession>A0A7Z9BHI6</accession>
<dbReference type="OrthoDB" id="7783360at2"/>
<dbReference type="RefSeq" id="WP_083623206.1">
    <property type="nucleotide sequence ID" value="NZ_LR735025.1"/>
</dbReference>
<proteinExistence type="predicted"/>
<dbReference type="Proteomes" id="UP000182190">
    <property type="component" value="Unassembled WGS sequence"/>
</dbReference>
<sequence>MFIVAGFRLYSKKNLVLFLIFLIGIGITVSKVIPGSQNSLKGSEVSTSLSRPESSLGINLSGLGSASTQFPFIDYFKNSHEWFTTCRNKKTSDCRGVWNTKESEQLDLDEQGWVKSLPKPEDPPRYTEVATTLFKDIPQDTPISGQYLVLYDGEGTLEYGLSAKKDKTLSQPGRDVINIDLSKTSGALILINETDPNQTGNYLRNIRIIRAEHESLYRDGEIFNPAFLEKIKPFKTLRFMDWMQTNHSPQKEWKDRPTPLTATYRGSGVPLEVMIALSNQQKSEPWFNIPHKATDEYIRNFAQKVKAELNPDLNIYVEFSNEVWNWNFKQTRYALEQGQARWGKDKGDAFRQWYGMRTNQMCEIWKKEFGNQANRVICVIATQTNSEGEEQKILDCPYWVAEGNKPCYQGVDVYAIAGYFSASLGDLENSSVVESWIKQGDKGINQAFEQLKKGGLLPKDKDSLVDNYQTFLYHAEVAKSKGLKLVAYEGGQHLVPHPKDPNKEEVSKFFIQLNRDPQMYDAYLQLLEYWKQAGGTLFMHFVDIGKPTKYGSWGALESVYQPTSPKYKALEDFIDNNDGGRNVSR</sequence>
<dbReference type="AlphaFoldDB" id="A0A7Z9BHI6"/>
<gene>
    <name evidence="1" type="ORF">PL9631_1020041</name>
</gene>
<protein>
    <submittedName>
        <fullName evidence="1">Cellulose-binding domain protein</fullName>
    </submittedName>
</protein>
<reference evidence="1" key="1">
    <citation type="submission" date="2019-10" db="EMBL/GenBank/DDBJ databases">
        <authorList>
            <consortium name="Genoscope - CEA"/>
            <person name="William W."/>
        </authorList>
    </citation>
    <scope>NUCLEOTIDE SEQUENCE [LARGE SCALE GENOMIC DNA]</scope>
    <source>
        <strain evidence="1">BBR_PRJEB10994</strain>
    </source>
</reference>